<dbReference type="RefSeq" id="XP_009799659.1">
    <property type="nucleotide sequence ID" value="XM_009801357.1"/>
</dbReference>
<dbReference type="Proteomes" id="UP000189701">
    <property type="component" value="Unplaced"/>
</dbReference>
<evidence type="ECO:0000313" key="3">
    <source>
        <dbReference type="RefSeq" id="XP_009799659.1"/>
    </source>
</evidence>
<sequence length="582" mass="64313">MKVALLGKNKLCLVNGSTSKEDFGSGLAHQWDRCNAIVTSWLMSNVSKDLITGVLFSSNACTVWAAFKERFDEVNGSRLYYLHKEIFTMTQGMCSVSTYFTKLRDLWAEYDSILPPPSAAEYVEQLEYQRLLQFLVGLSDSFEQARSQIILMPTLPSINKVYAMVVQDESRRMITGANYGNAGIIEPTALFTTQSGNKQRRNYRHLKDKCYKIVGYPPDFKPSGKANAALLSEQSQTTQVPSQQTSNGIVPAQFFTQDQYNQLLQLLSKSSVGDASAHMAGATKELLHNKQSVGSTGQVQLPTGYSATISHMGECQITGGDTLNDVLCVPTFKFNLLSDLLSGKAKGIGKEEEGLYVLSTSVGGKLNRAFAATSGAGGADLWHKRIGHVPMQVLRKIPSLLNNTNFSCINQLSKSKSPYEVLHGKQPSISHLRVLGCICFATNLIKHDKFEPRAVRSILLGYAAHQKGYRLLDLEHKVFFISRDVVFYEDVFLFQSLDTASPDFFLDSTPVPRQDVITDPTLMAVHIHTMNLAHNATPTSVLDNDPTVVGSTIDVPVPNYNLPTLGQDIRRLGRVSKPPVWL</sequence>
<name>A0A1U7YK92_NICSY</name>
<dbReference type="STRING" id="4096.A0A1U7YK92"/>
<keyword evidence="2" id="KW-1185">Reference proteome</keyword>
<gene>
    <name evidence="3" type="primary">LOC104245702</name>
</gene>
<evidence type="ECO:0000259" key="1">
    <source>
        <dbReference type="Pfam" id="PF25597"/>
    </source>
</evidence>
<dbReference type="PANTHER" id="PTHR34222">
    <property type="entry name" value="GAG_PRE-INTEGRS DOMAIN-CONTAINING PROTEIN"/>
    <property type="match status" value="1"/>
</dbReference>
<reference evidence="2" key="1">
    <citation type="journal article" date="2013" name="Genome Biol.">
        <title>Reference genomes and transcriptomes of Nicotiana sylvestris and Nicotiana tomentosiformis.</title>
        <authorList>
            <person name="Sierro N."/>
            <person name="Battey J.N."/>
            <person name="Ouadi S."/>
            <person name="Bovet L."/>
            <person name="Goepfert S."/>
            <person name="Bakaher N."/>
            <person name="Peitsch M.C."/>
            <person name="Ivanov N.V."/>
        </authorList>
    </citation>
    <scope>NUCLEOTIDE SEQUENCE [LARGE SCALE GENOMIC DNA]</scope>
</reference>
<reference evidence="3" key="2">
    <citation type="submission" date="2025-08" db="UniProtKB">
        <authorList>
            <consortium name="RefSeq"/>
        </authorList>
    </citation>
    <scope>IDENTIFICATION</scope>
    <source>
        <tissue evidence="3">Leaf</tissue>
    </source>
</reference>
<dbReference type="InterPro" id="IPR057670">
    <property type="entry name" value="SH3_retrovirus"/>
</dbReference>
<dbReference type="PANTHER" id="PTHR34222:SF87">
    <property type="entry name" value="CCHC-TYPE DOMAIN-CONTAINING PROTEIN"/>
    <property type="match status" value="1"/>
</dbReference>
<protein>
    <submittedName>
        <fullName evidence="3">Uncharacterized protein LOC104245702</fullName>
    </submittedName>
</protein>
<evidence type="ECO:0000313" key="2">
    <source>
        <dbReference type="Proteomes" id="UP000189701"/>
    </source>
</evidence>
<proteinExistence type="predicted"/>
<dbReference type="Pfam" id="PF25597">
    <property type="entry name" value="SH3_retrovirus"/>
    <property type="match status" value="1"/>
</dbReference>
<accession>A0A1U7YK92</accession>
<organism evidence="2 3">
    <name type="scientific">Nicotiana sylvestris</name>
    <name type="common">Wood tobacco</name>
    <name type="synonym">South American tobacco</name>
    <dbReference type="NCBI Taxonomy" id="4096"/>
    <lineage>
        <taxon>Eukaryota</taxon>
        <taxon>Viridiplantae</taxon>
        <taxon>Streptophyta</taxon>
        <taxon>Embryophyta</taxon>
        <taxon>Tracheophyta</taxon>
        <taxon>Spermatophyta</taxon>
        <taxon>Magnoliopsida</taxon>
        <taxon>eudicotyledons</taxon>
        <taxon>Gunneridae</taxon>
        <taxon>Pentapetalae</taxon>
        <taxon>asterids</taxon>
        <taxon>lamiids</taxon>
        <taxon>Solanales</taxon>
        <taxon>Solanaceae</taxon>
        <taxon>Nicotianoideae</taxon>
        <taxon>Nicotianeae</taxon>
        <taxon>Nicotiana</taxon>
    </lineage>
</organism>
<feature type="domain" description="Retroviral polymerase SH3-like" evidence="1">
    <location>
        <begin position="437"/>
        <end position="496"/>
    </location>
</feature>
<dbReference type="AlphaFoldDB" id="A0A1U7YK92"/>
<dbReference type="eggNOG" id="KOG0017">
    <property type="taxonomic scope" value="Eukaryota"/>
</dbReference>